<dbReference type="InterPro" id="IPR003343">
    <property type="entry name" value="Big_2"/>
</dbReference>
<dbReference type="SMART" id="SM00635">
    <property type="entry name" value="BID_2"/>
    <property type="match status" value="1"/>
</dbReference>
<evidence type="ECO:0000313" key="3">
    <source>
        <dbReference type="Proteomes" id="UP001224622"/>
    </source>
</evidence>
<organism evidence="2 3">
    <name type="scientific">Serratia fonticola</name>
    <dbReference type="NCBI Taxonomy" id="47917"/>
    <lineage>
        <taxon>Bacteria</taxon>
        <taxon>Pseudomonadati</taxon>
        <taxon>Pseudomonadota</taxon>
        <taxon>Gammaproteobacteria</taxon>
        <taxon>Enterobacterales</taxon>
        <taxon>Yersiniaceae</taxon>
        <taxon>Serratia</taxon>
    </lineage>
</organism>
<proteinExistence type="predicted"/>
<dbReference type="Gene3D" id="2.60.40.1080">
    <property type="match status" value="1"/>
</dbReference>
<protein>
    <submittedName>
        <fullName evidence="2">Ig-like domain-containing protein</fullName>
    </submittedName>
</protein>
<sequence>MRIYAVNIPVTGVTLDKSTASVVAGASLTLTPTIAPASATNRGVTWTSSAPGTVMVTNKGVITGLTPGTSTITVKTTDGAKTATCVVTVTAA</sequence>
<dbReference type="EMBL" id="JAVIGA010000024">
    <property type="protein sequence ID" value="MDQ9128553.1"/>
    <property type="molecule type" value="Genomic_DNA"/>
</dbReference>
<name>A0AAJ1YDR4_SERFO</name>
<dbReference type="Pfam" id="PF02368">
    <property type="entry name" value="Big_2"/>
    <property type="match status" value="1"/>
</dbReference>
<dbReference type="InterPro" id="IPR008964">
    <property type="entry name" value="Invasin/intimin_cell_adhesion"/>
</dbReference>
<gene>
    <name evidence="2" type="ORF">RDT67_19225</name>
</gene>
<reference evidence="2" key="1">
    <citation type="submission" date="2023-08" db="EMBL/GenBank/DDBJ databases">
        <title>The Comparative Genomic Analysis of Yersiniaceae from Polar Regions.</title>
        <authorList>
            <person name="Goncharov A."/>
            <person name="Aslanov B."/>
            <person name="Kolodzhieva V."/>
            <person name="Azarov D."/>
            <person name="Mochov A."/>
            <person name="Lebedeva E."/>
        </authorList>
    </citation>
    <scope>NUCLEOTIDE SEQUENCE</scope>
    <source>
        <strain evidence="2">Vf</strain>
    </source>
</reference>
<feature type="domain" description="BIG2" evidence="1">
    <location>
        <begin position="9"/>
        <end position="86"/>
    </location>
</feature>
<dbReference type="SUPFAM" id="SSF49373">
    <property type="entry name" value="Invasin/intimin cell-adhesion fragments"/>
    <property type="match status" value="1"/>
</dbReference>
<dbReference type="AlphaFoldDB" id="A0AAJ1YDR4"/>
<dbReference type="Proteomes" id="UP001224622">
    <property type="component" value="Unassembled WGS sequence"/>
</dbReference>
<accession>A0AAJ1YDR4</accession>
<evidence type="ECO:0000259" key="1">
    <source>
        <dbReference type="SMART" id="SM00635"/>
    </source>
</evidence>
<comment type="caution">
    <text evidence="2">The sequence shown here is derived from an EMBL/GenBank/DDBJ whole genome shotgun (WGS) entry which is preliminary data.</text>
</comment>
<dbReference type="RefSeq" id="WP_309048126.1">
    <property type="nucleotide sequence ID" value="NZ_JAVIGA010000024.1"/>
</dbReference>
<evidence type="ECO:0000313" key="2">
    <source>
        <dbReference type="EMBL" id="MDQ9128553.1"/>
    </source>
</evidence>